<accession>A0ABT8R8K2</accession>
<evidence type="ECO:0000313" key="3">
    <source>
        <dbReference type="Proteomes" id="UP001168528"/>
    </source>
</evidence>
<keyword evidence="2" id="KW-0808">Transferase</keyword>
<organism evidence="2 3">
    <name type="scientific">Rhodocytophaga aerolata</name>
    <dbReference type="NCBI Taxonomy" id="455078"/>
    <lineage>
        <taxon>Bacteria</taxon>
        <taxon>Pseudomonadati</taxon>
        <taxon>Bacteroidota</taxon>
        <taxon>Cytophagia</taxon>
        <taxon>Cytophagales</taxon>
        <taxon>Rhodocytophagaceae</taxon>
        <taxon>Rhodocytophaga</taxon>
    </lineage>
</organism>
<gene>
    <name evidence="2" type="ORF">Q0590_19295</name>
</gene>
<dbReference type="CDD" id="cd06551">
    <property type="entry name" value="LPLAT"/>
    <property type="match status" value="1"/>
</dbReference>
<evidence type="ECO:0000259" key="1">
    <source>
        <dbReference type="SMART" id="SM00563"/>
    </source>
</evidence>
<comment type="caution">
    <text evidence="2">The sequence shown here is derived from an EMBL/GenBank/DDBJ whole genome shotgun (WGS) entry which is preliminary data.</text>
</comment>
<dbReference type="GO" id="GO:0016746">
    <property type="term" value="F:acyltransferase activity"/>
    <property type="evidence" value="ECO:0007669"/>
    <property type="project" value="UniProtKB-KW"/>
</dbReference>
<reference evidence="2" key="1">
    <citation type="submission" date="2023-07" db="EMBL/GenBank/DDBJ databases">
        <title>The genome sequence of Rhodocytophaga aerolata KACC 12507.</title>
        <authorList>
            <person name="Zhang X."/>
        </authorList>
    </citation>
    <scope>NUCLEOTIDE SEQUENCE</scope>
    <source>
        <strain evidence="2">KACC 12507</strain>
    </source>
</reference>
<proteinExistence type="predicted"/>
<protein>
    <submittedName>
        <fullName evidence="2">Lysophospholipid acyltransferase family protein</fullName>
    </submittedName>
</protein>
<name>A0ABT8R8K2_9BACT</name>
<dbReference type="SMART" id="SM00563">
    <property type="entry name" value="PlsC"/>
    <property type="match status" value="1"/>
</dbReference>
<keyword evidence="3" id="KW-1185">Reference proteome</keyword>
<dbReference type="Pfam" id="PF01553">
    <property type="entry name" value="Acyltransferase"/>
    <property type="match status" value="1"/>
</dbReference>
<evidence type="ECO:0000313" key="2">
    <source>
        <dbReference type="EMBL" id="MDO1448430.1"/>
    </source>
</evidence>
<feature type="domain" description="Phospholipid/glycerol acyltransferase" evidence="1">
    <location>
        <begin position="43"/>
        <end position="159"/>
    </location>
</feature>
<dbReference type="InterPro" id="IPR002123">
    <property type="entry name" value="Plipid/glycerol_acylTrfase"/>
</dbReference>
<keyword evidence="2" id="KW-0012">Acyltransferase</keyword>
<dbReference type="Proteomes" id="UP001168528">
    <property type="component" value="Unassembled WGS sequence"/>
</dbReference>
<dbReference type="SUPFAM" id="SSF69593">
    <property type="entry name" value="Glycerol-3-phosphate (1)-acyltransferase"/>
    <property type="match status" value="1"/>
</dbReference>
<dbReference type="EMBL" id="JAUKPO010000012">
    <property type="protein sequence ID" value="MDO1448430.1"/>
    <property type="molecule type" value="Genomic_DNA"/>
</dbReference>
<sequence length="209" mass="25194">MIKPAHYLLTDWFWHVYLNYILRSDFKEIQYNKDILISQDKALLVLGNHFSWWDGFILFRLNELYFHKRLHLMMLEDQLSKNSFLRYAGAYSINRQGRKILESLNYTSTLLENPDNLVIIFPQGKIESMHAPYIHFEKGIKRVIDQCRKEVQVVFSTALIDYCAHRKPTLHFYLKEYTYQPSCTLEEIERAYNLHYQEALRRQRLTYSA</sequence>
<dbReference type="RefSeq" id="WP_302039234.1">
    <property type="nucleotide sequence ID" value="NZ_JAUKPO010000012.1"/>
</dbReference>